<evidence type="ECO:0000313" key="3">
    <source>
        <dbReference type="Proteomes" id="UP000015103"/>
    </source>
</evidence>
<evidence type="ECO:0000256" key="1">
    <source>
        <dbReference type="SAM" id="MobiDB-lite"/>
    </source>
</evidence>
<organism evidence="2 3">
    <name type="scientific">Rhodnius prolixus</name>
    <name type="common">Triatomid bug</name>
    <dbReference type="NCBI Taxonomy" id="13249"/>
    <lineage>
        <taxon>Eukaryota</taxon>
        <taxon>Metazoa</taxon>
        <taxon>Ecdysozoa</taxon>
        <taxon>Arthropoda</taxon>
        <taxon>Hexapoda</taxon>
        <taxon>Insecta</taxon>
        <taxon>Pterygota</taxon>
        <taxon>Neoptera</taxon>
        <taxon>Paraneoptera</taxon>
        <taxon>Hemiptera</taxon>
        <taxon>Heteroptera</taxon>
        <taxon>Panheteroptera</taxon>
        <taxon>Cimicomorpha</taxon>
        <taxon>Reduviidae</taxon>
        <taxon>Triatominae</taxon>
        <taxon>Rhodnius</taxon>
    </lineage>
</organism>
<dbReference type="AlphaFoldDB" id="T1HVJ5"/>
<evidence type="ECO:0000313" key="2">
    <source>
        <dbReference type="EnsemblMetazoa" id="RPRC008065-PA"/>
    </source>
</evidence>
<dbReference type="Proteomes" id="UP000015103">
    <property type="component" value="Unassembled WGS sequence"/>
</dbReference>
<feature type="compositionally biased region" description="Basic and acidic residues" evidence="1">
    <location>
        <begin position="123"/>
        <end position="141"/>
    </location>
</feature>
<sequence>MVFASRIPTLLRGSGSCLNGGIFNKMDTATYSSLIDKSCGEKKEETCVERENPCEITVKLKKGHRKKPPPCPEKQGQWQPPCEIYMQEDKPYRPPSWSRFVHECCPPPDTTHHQPCDPCDDSANQKETQKSIETLKKLKRK</sequence>
<keyword evidence="3" id="KW-1185">Reference proteome</keyword>
<feature type="region of interest" description="Disordered" evidence="1">
    <location>
        <begin position="109"/>
        <end position="141"/>
    </location>
</feature>
<accession>T1HVJ5</accession>
<dbReference type="EMBL" id="ACPB03010092">
    <property type="status" value="NOT_ANNOTATED_CDS"/>
    <property type="molecule type" value="Genomic_DNA"/>
</dbReference>
<dbReference type="InParanoid" id="T1HVJ5"/>
<reference evidence="2" key="1">
    <citation type="submission" date="2015-05" db="UniProtKB">
        <authorList>
            <consortium name="EnsemblMetazoa"/>
        </authorList>
    </citation>
    <scope>IDENTIFICATION</scope>
</reference>
<dbReference type="VEuPathDB" id="VectorBase:RPRC008065"/>
<proteinExistence type="predicted"/>
<protein>
    <submittedName>
        <fullName evidence="2">Uncharacterized protein</fullName>
    </submittedName>
</protein>
<name>T1HVJ5_RHOPR</name>
<dbReference type="EnsemblMetazoa" id="RPRC008065-RA">
    <property type="protein sequence ID" value="RPRC008065-PA"/>
    <property type="gene ID" value="RPRC008065"/>
</dbReference>
<dbReference type="HOGENOM" id="CLU_1827706_0_0_1"/>